<dbReference type="Proteomes" id="UP000178254">
    <property type="component" value="Unassembled WGS sequence"/>
</dbReference>
<feature type="compositionally biased region" description="Basic and acidic residues" evidence="1">
    <location>
        <begin position="176"/>
        <end position="191"/>
    </location>
</feature>
<proteinExistence type="predicted"/>
<evidence type="ECO:0000313" key="2">
    <source>
        <dbReference type="EMBL" id="OGH93809.1"/>
    </source>
</evidence>
<name>A0A1F6PCD1_9BACT</name>
<organism evidence="2 3">
    <name type="scientific">Candidatus Magasanikbacteria bacterium RIFOXYD2_FULL_41_14</name>
    <dbReference type="NCBI Taxonomy" id="1798709"/>
    <lineage>
        <taxon>Bacteria</taxon>
        <taxon>Candidatus Magasanikiibacteriota</taxon>
    </lineage>
</organism>
<reference evidence="2 3" key="1">
    <citation type="journal article" date="2016" name="Nat. Commun.">
        <title>Thousands of microbial genomes shed light on interconnected biogeochemical processes in an aquifer system.</title>
        <authorList>
            <person name="Anantharaman K."/>
            <person name="Brown C.T."/>
            <person name="Hug L.A."/>
            <person name="Sharon I."/>
            <person name="Castelle C.J."/>
            <person name="Probst A.J."/>
            <person name="Thomas B.C."/>
            <person name="Singh A."/>
            <person name="Wilkins M.J."/>
            <person name="Karaoz U."/>
            <person name="Brodie E.L."/>
            <person name="Williams K.H."/>
            <person name="Hubbard S.S."/>
            <person name="Banfield J.F."/>
        </authorList>
    </citation>
    <scope>NUCLEOTIDE SEQUENCE [LARGE SCALE GENOMIC DNA]</scope>
</reference>
<dbReference type="EMBL" id="MFRE01000021">
    <property type="protein sequence ID" value="OGH93809.1"/>
    <property type="molecule type" value="Genomic_DNA"/>
</dbReference>
<evidence type="ECO:0000313" key="3">
    <source>
        <dbReference type="Proteomes" id="UP000178254"/>
    </source>
</evidence>
<comment type="caution">
    <text evidence="2">The sequence shown here is derived from an EMBL/GenBank/DDBJ whole genome shotgun (WGS) entry which is preliminary data.</text>
</comment>
<gene>
    <name evidence="2" type="ORF">A2538_02965</name>
</gene>
<dbReference type="STRING" id="1798709.A2538_02965"/>
<evidence type="ECO:0000256" key="1">
    <source>
        <dbReference type="SAM" id="MobiDB-lite"/>
    </source>
</evidence>
<accession>A0A1F6PCD1</accession>
<evidence type="ECO:0008006" key="4">
    <source>
        <dbReference type="Google" id="ProtNLM"/>
    </source>
</evidence>
<protein>
    <recommendedName>
        <fullName evidence="4">N-acetyltransferase domain-containing protein</fullName>
    </recommendedName>
</protein>
<dbReference type="AlphaFoldDB" id="A0A1F6PCD1"/>
<sequence>MSGETENQPIPELENVKFNRLKIATKENPRTRSKKNTWVIFNGNIVDLSITQNANFQCAEQEIDEYIVIEVIAQDKKIATLGIKLTKQTAISDYLCSTKIEKNFDSTMKFKGLGRSLWEVGLRQIQQIADERGVAIIHTVLKHPRIDLTGEKWDEIFLPILKKHGYTKINTPGYDKGSEPKRWRKKYDPNEQKMAGS</sequence>
<feature type="region of interest" description="Disordered" evidence="1">
    <location>
        <begin position="172"/>
        <end position="197"/>
    </location>
</feature>